<dbReference type="STRING" id="1349421.OI18_10350"/>
<dbReference type="AlphaFoldDB" id="A0A0C1IVN6"/>
<keyword evidence="1" id="KW-0732">Signal</keyword>
<dbReference type="GO" id="GO:0006508">
    <property type="term" value="P:proteolysis"/>
    <property type="evidence" value="ECO:0007669"/>
    <property type="project" value="InterPro"/>
</dbReference>
<evidence type="ECO:0000313" key="4">
    <source>
        <dbReference type="Proteomes" id="UP000031408"/>
    </source>
</evidence>
<evidence type="ECO:0000256" key="1">
    <source>
        <dbReference type="SAM" id="SignalP"/>
    </source>
</evidence>
<dbReference type="OrthoDB" id="2327485at2"/>
<organism evidence="3 4">
    <name type="scientific">Flavihumibacter solisilvae</name>
    <dbReference type="NCBI Taxonomy" id="1349421"/>
    <lineage>
        <taxon>Bacteria</taxon>
        <taxon>Pseudomonadati</taxon>
        <taxon>Bacteroidota</taxon>
        <taxon>Chitinophagia</taxon>
        <taxon>Chitinophagales</taxon>
        <taxon>Chitinophagaceae</taxon>
        <taxon>Flavihumibacter</taxon>
    </lineage>
</organism>
<keyword evidence="4" id="KW-1185">Reference proteome</keyword>
<feature type="signal peptide" evidence="1">
    <location>
        <begin position="1"/>
        <end position="20"/>
    </location>
</feature>
<dbReference type="GO" id="GO:0008236">
    <property type="term" value="F:serine-type peptidase activity"/>
    <property type="evidence" value="ECO:0007669"/>
    <property type="project" value="InterPro"/>
</dbReference>
<gene>
    <name evidence="3" type="ORF">OI18_10350</name>
</gene>
<dbReference type="Gene3D" id="3.90.226.10">
    <property type="entry name" value="2-enoyl-CoA Hydratase, Chain A, domain 1"/>
    <property type="match status" value="1"/>
</dbReference>
<dbReference type="Pfam" id="PF03572">
    <property type="entry name" value="Peptidase_S41"/>
    <property type="match status" value="1"/>
</dbReference>
<dbReference type="InterPro" id="IPR029045">
    <property type="entry name" value="ClpP/crotonase-like_dom_sf"/>
</dbReference>
<name>A0A0C1IVN6_9BACT</name>
<dbReference type="RefSeq" id="WP_039139669.1">
    <property type="nucleotide sequence ID" value="NZ_JSVC01000011.1"/>
</dbReference>
<evidence type="ECO:0000259" key="2">
    <source>
        <dbReference type="Pfam" id="PF03572"/>
    </source>
</evidence>
<dbReference type="InterPro" id="IPR005151">
    <property type="entry name" value="Tail-specific_protease"/>
</dbReference>
<dbReference type="SUPFAM" id="SSF52096">
    <property type="entry name" value="ClpP/crotonase"/>
    <property type="match status" value="1"/>
</dbReference>
<dbReference type="Proteomes" id="UP000031408">
    <property type="component" value="Unassembled WGS sequence"/>
</dbReference>
<accession>A0A0C1IVN6</accession>
<feature type="chain" id="PRO_5002134337" description="Tail specific protease domain-containing protein" evidence="1">
    <location>
        <begin position="21"/>
        <end position="474"/>
    </location>
</feature>
<dbReference type="EMBL" id="JSVC01000011">
    <property type="protein sequence ID" value="KIC94514.1"/>
    <property type="molecule type" value="Genomic_DNA"/>
</dbReference>
<evidence type="ECO:0000313" key="3">
    <source>
        <dbReference type="EMBL" id="KIC94514.1"/>
    </source>
</evidence>
<protein>
    <recommendedName>
        <fullName evidence="2">Tail specific protease domain-containing protein</fullName>
    </recommendedName>
</protein>
<feature type="domain" description="Tail specific protease" evidence="2">
    <location>
        <begin position="244"/>
        <end position="454"/>
    </location>
</feature>
<reference evidence="3 4" key="1">
    <citation type="submission" date="2014-11" db="EMBL/GenBank/DDBJ databases">
        <title>Genome sequence of Flavihumibacter solisilvae 3-3.</title>
        <authorList>
            <person name="Zhou G."/>
            <person name="Li M."/>
            <person name="Wang G."/>
        </authorList>
    </citation>
    <scope>NUCLEOTIDE SEQUENCE [LARGE SCALE GENOMIC DNA]</scope>
    <source>
        <strain evidence="3 4">3-3</strain>
    </source>
</reference>
<sequence>MNYRFLVIWIILIFPSYSHAQQNKCNCEENFKWLKDTFEKNDAGFEYGLQQKSKEAYEKHNTNILQKTRKATTKDECAQVMQDWLLFFRKAHFSITPINNGAETNNKGESSWHSISVTEEQIKNTSLNTTDPFEGIWQTGAYTIGIVRENNKYSGVILKSSNPAWKPNYVKFTIDKSGSGVYYMGDFSPYKFEKSDFIGKNTLRLGSFYLARVYPELKDEESIAFYAKEIRADNPFIHKLSDKTLLLRIPSFNGQQKSLIDTLLGSNDKLIKATENLIIDIRNNGGGDDVSYEKIIPYLYTNPIRIINMELLSTPLNNKRMERYLSLPDLSEKSRKEVNEVLAVLNANLGKFVNLGGDKTVEIQTLDAVLPNPKNIAIIINQINGSTAEQFLLAAKQSKKVKLYGVTTMGVLDISNMNFVNSPSNEFNLGYCISKSNRIPDMAIDGKGIMPDYYIDKTIPDPQWLDFVQKIIEQ</sequence>
<comment type="caution">
    <text evidence="3">The sequence shown here is derived from an EMBL/GenBank/DDBJ whole genome shotgun (WGS) entry which is preliminary data.</text>
</comment>
<proteinExistence type="predicted"/>